<dbReference type="SMART" id="SM00715">
    <property type="entry name" value="LA"/>
    <property type="match status" value="1"/>
</dbReference>
<accession>A0A7S1EXB1</accession>
<dbReference type="Gene3D" id="3.10.450.40">
    <property type="match status" value="1"/>
</dbReference>
<proteinExistence type="predicted"/>
<dbReference type="PROSITE" id="PS50961">
    <property type="entry name" value="HTH_LA"/>
    <property type="match status" value="1"/>
</dbReference>
<dbReference type="Pfam" id="PF05383">
    <property type="entry name" value="La"/>
    <property type="match status" value="1"/>
</dbReference>
<dbReference type="GO" id="GO:1990904">
    <property type="term" value="C:ribonucleoprotein complex"/>
    <property type="evidence" value="ECO:0007669"/>
    <property type="project" value="InterPro"/>
</dbReference>
<keyword evidence="2 4" id="KW-0694">RNA-binding</keyword>
<comment type="subcellular location">
    <subcellularLocation>
        <location evidence="1">Nucleus</location>
    </subcellularLocation>
</comment>
<dbReference type="PRINTS" id="PR00302">
    <property type="entry name" value="LUPUSLA"/>
</dbReference>
<evidence type="ECO:0000259" key="6">
    <source>
        <dbReference type="PROSITE" id="PS50961"/>
    </source>
</evidence>
<evidence type="ECO:0000313" key="7">
    <source>
        <dbReference type="EMBL" id="CAD8830015.1"/>
    </source>
</evidence>
<dbReference type="AlphaFoldDB" id="A0A7S1EXB1"/>
<dbReference type="Pfam" id="PF11523">
    <property type="entry name" value="DUF3223"/>
    <property type="match status" value="1"/>
</dbReference>
<organism evidence="7">
    <name type="scientific">Noctiluca scintillans</name>
    <name type="common">Sea sparkle</name>
    <name type="synonym">Red tide dinoflagellate</name>
    <dbReference type="NCBI Taxonomy" id="2966"/>
    <lineage>
        <taxon>Eukaryota</taxon>
        <taxon>Sar</taxon>
        <taxon>Alveolata</taxon>
        <taxon>Dinophyceae</taxon>
        <taxon>Noctilucales</taxon>
        <taxon>Noctilucaceae</taxon>
        <taxon>Noctiluca</taxon>
    </lineage>
</organism>
<evidence type="ECO:0000256" key="1">
    <source>
        <dbReference type="ARBA" id="ARBA00004123"/>
    </source>
</evidence>
<feature type="region of interest" description="Disordered" evidence="5">
    <location>
        <begin position="371"/>
        <end position="419"/>
    </location>
</feature>
<dbReference type="InterPro" id="IPR045180">
    <property type="entry name" value="La_dom_prot"/>
</dbReference>
<name>A0A7S1EXB1_NOCSC</name>
<dbReference type="CDD" id="cd07323">
    <property type="entry name" value="LAM"/>
    <property type="match status" value="1"/>
</dbReference>
<dbReference type="GO" id="GO:0003729">
    <property type="term" value="F:mRNA binding"/>
    <property type="evidence" value="ECO:0007669"/>
    <property type="project" value="TreeGrafter"/>
</dbReference>
<evidence type="ECO:0000256" key="3">
    <source>
        <dbReference type="ARBA" id="ARBA00023242"/>
    </source>
</evidence>
<dbReference type="SUPFAM" id="SSF46785">
    <property type="entry name" value="Winged helix' DNA-binding domain"/>
    <property type="match status" value="1"/>
</dbReference>
<sequence>MAEKRKDAPEADAVSLTEAEPVQSGEPAASSPKRLKSAPEPQAVKRQVEYYLSDENLKNDQFFHGEIAKNQDGWLTLNLLLSCNKMKAMRATAEDVLAALAESTLEVRDDKLAVRRPGNLTLPTLEEKAQPFRKKTSIHAHDGGIVAIFRTIPAEQSWMQLKEKLREKLPSNVGIWFASEVCEGTSFVAVAPFENDAAFFESLSIDLGGQVLVCEVAQGDALSECAKKLPRYVKEKREKEARKRQKERQRPIMIGNMKFVNVATLRGRVKEIINSRGDDEQLKPGSTDYKIIQSLLDFHPTGKTKAQGMIGIKVNQSPQGSNRCFFMVKDNGTEEDFSAKKCLDAIELNPPYANMDVDDKKVEKESAKLVEITAQEGEVKASTATDAKSESTQQVTSVSDEISNQTAVDVPASDAALTS</sequence>
<dbReference type="PANTHER" id="PTHR22792">
    <property type="entry name" value="LUPUS LA PROTEIN-RELATED"/>
    <property type="match status" value="1"/>
</dbReference>
<dbReference type="InterPro" id="IPR002344">
    <property type="entry name" value="Lupus_La"/>
</dbReference>
<dbReference type="Gene3D" id="1.10.10.10">
    <property type="entry name" value="Winged helix-like DNA-binding domain superfamily/Winged helix DNA-binding domain"/>
    <property type="match status" value="1"/>
</dbReference>
<dbReference type="InterPro" id="IPR006630">
    <property type="entry name" value="La_HTH"/>
</dbReference>
<dbReference type="InterPro" id="IPR036388">
    <property type="entry name" value="WH-like_DNA-bd_sf"/>
</dbReference>
<reference evidence="7" key="1">
    <citation type="submission" date="2021-01" db="EMBL/GenBank/DDBJ databases">
        <authorList>
            <person name="Corre E."/>
            <person name="Pelletier E."/>
            <person name="Niang G."/>
            <person name="Scheremetjew M."/>
            <person name="Finn R."/>
            <person name="Kale V."/>
            <person name="Holt S."/>
            <person name="Cochrane G."/>
            <person name="Meng A."/>
            <person name="Brown T."/>
            <person name="Cohen L."/>
        </authorList>
    </citation>
    <scope>NUCLEOTIDE SEQUENCE</scope>
</reference>
<dbReference type="PANTHER" id="PTHR22792:SF140">
    <property type="entry name" value="ACHILLES, ISOFORM A"/>
    <property type="match status" value="1"/>
</dbReference>
<protein>
    <recommendedName>
        <fullName evidence="6">HTH La-type RNA-binding domain-containing protein</fullName>
    </recommendedName>
</protein>
<dbReference type="EMBL" id="HBFQ01006164">
    <property type="protein sequence ID" value="CAD8830015.1"/>
    <property type="molecule type" value="Transcribed_RNA"/>
</dbReference>
<gene>
    <name evidence="7" type="ORF">NSCI0253_LOCUS4361</name>
</gene>
<dbReference type="InterPro" id="IPR036390">
    <property type="entry name" value="WH_DNA-bd_sf"/>
</dbReference>
<evidence type="ECO:0000256" key="5">
    <source>
        <dbReference type="SAM" id="MobiDB-lite"/>
    </source>
</evidence>
<feature type="region of interest" description="Disordered" evidence="5">
    <location>
        <begin position="1"/>
        <end position="41"/>
    </location>
</feature>
<keyword evidence="3" id="KW-0539">Nucleus</keyword>
<feature type="compositionally biased region" description="Polar residues" evidence="5">
    <location>
        <begin position="382"/>
        <end position="407"/>
    </location>
</feature>
<feature type="domain" description="HTH La-type RNA-binding" evidence="6">
    <location>
        <begin position="34"/>
        <end position="124"/>
    </location>
</feature>
<dbReference type="GO" id="GO:0005634">
    <property type="term" value="C:nucleus"/>
    <property type="evidence" value="ECO:0007669"/>
    <property type="project" value="UniProtKB-SubCell"/>
</dbReference>
<evidence type="ECO:0000256" key="4">
    <source>
        <dbReference type="PROSITE-ProRule" id="PRU00332"/>
    </source>
</evidence>
<evidence type="ECO:0000256" key="2">
    <source>
        <dbReference type="ARBA" id="ARBA00022884"/>
    </source>
</evidence>
<dbReference type="GO" id="GO:0006396">
    <property type="term" value="P:RNA processing"/>
    <property type="evidence" value="ECO:0007669"/>
    <property type="project" value="InterPro"/>
</dbReference>